<reference evidence="1 2" key="1">
    <citation type="submission" date="2016-10" db="EMBL/GenBank/DDBJ databases">
        <authorList>
            <person name="de Groot N.N."/>
        </authorList>
    </citation>
    <scope>NUCLEOTIDE SEQUENCE [LARGE SCALE GENOMIC DNA]</scope>
    <source>
        <strain evidence="1 2">SP2</strain>
    </source>
</reference>
<protein>
    <submittedName>
        <fullName evidence="1">Uncharacterized protein</fullName>
    </submittedName>
</protein>
<dbReference type="AlphaFoldDB" id="A0A1I3LMX1"/>
<dbReference type="OrthoDB" id="210127at2157"/>
<gene>
    <name evidence="1" type="ORF">SAMN05443661_10799</name>
</gene>
<dbReference type="RefSeq" id="WP_005579847.1">
    <property type="nucleotide sequence ID" value="NZ_FORO01000007.1"/>
</dbReference>
<dbReference type="Pfam" id="PF26422">
    <property type="entry name" value="Halo_JAB_MPN"/>
    <property type="match status" value="1"/>
</dbReference>
<dbReference type="GeneID" id="14207235"/>
<proteinExistence type="predicted"/>
<organism evidence="1 2">
    <name type="scientific">Natronobacterium gregoryi</name>
    <dbReference type="NCBI Taxonomy" id="44930"/>
    <lineage>
        <taxon>Archaea</taxon>
        <taxon>Methanobacteriati</taxon>
        <taxon>Methanobacteriota</taxon>
        <taxon>Stenosarchaea group</taxon>
        <taxon>Halobacteria</taxon>
        <taxon>Halobacteriales</taxon>
        <taxon>Natrialbaceae</taxon>
        <taxon>Natronobacterium</taxon>
    </lineage>
</organism>
<dbReference type="InterPro" id="IPR058877">
    <property type="entry name" value="JAB/MPN_dom-containing"/>
</dbReference>
<name>A0A1I3LMX1_9EURY</name>
<dbReference type="OMA" id="PVFTDFF"/>
<evidence type="ECO:0000313" key="1">
    <source>
        <dbReference type="EMBL" id="SFI86057.1"/>
    </source>
</evidence>
<evidence type="ECO:0000313" key="2">
    <source>
        <dbReference type="Proteomes" id="UP000182829"/>
    </source>
</evidence>
<dbReference type="Proteomes" id="UP000182829">
    <property type="component" value="Unassembled WGS sequence"/>
</dbReference>
<dbReference type="EMBL" id="FORO01000007">
    <property type="protein sequence ID" value="SFI86057.1"/>
    <property type="molecule type" value="Genomic_DNA"/>
</dbReference>
<sequence length="142" mass="15514">MVYITRALVDVLIDLASDADPDRVGTGVSVTPARKLEGHDADVLPPQTPVFTDFLLPDPGNAVNAVFGVDLSTPARQAQGQFVSHPIRELEVTKRDDLAEVVFVAVPPWSDKEDSFAAFDRMGERQPLEIIEAQPPEQSFSM</sequence>
<accession>A0A1I3LMX1</accession>